<dbReference type="Pfam" id="PF21089">
    <property type="entry name" value="PKS_DH_N"/>
    <property type="match status" value="1"/>
</dbReference>
<dbReference type="Pfam" id="PF08659">
    <property type="entry name" value="KR"/>
    <property type="match status" value="1"/>
</dbReference>
<dbReference type="Pfam" id="PF23114">
    <property type="entry name" value="NAD-bd_HRPKS_sdrA"/>
    <property type="match status" value="1"/>
</dbReference>
<dbReference type="CDD" id="cd00833">
    <property type="entry name" value="PKS"/>
    <property type="match status" value="1"/>
</dbReference>
<dbReference type="PROSITE" id="PS52019">
    <property type="entry name" value="PKS_MFAS_DH"/>
    <property type="match status" value="1"/>
</dbReference>
<evidence type="ECO:0000256" key="3">
    <source>
        <dbReference type="ARBA" id="ARBA00022553"/>
    </source>
</evidence>
<dbReference type="Pfam" id="PF16197">
    <property type="entry name" value="KAsynt_C_assoc"/>
    <property type="match status" value="1"/>
</dbReference>
<feature type="compositionally biased region" description="Basic and acidic residues" evidence="10">
    <location>
        <begin position="3220"/>
        <end position="3238"/>
    </location>
</feature>
<keyword evidence="5" id="KW-0560">Oxidoreductase</keyword>
<dbReference type="SUPFAM" id="SSF53335">
    <property type="entry name" value="S-adenosyl-L-methionine-dependent methyltransferases"/>
    <property type="match status" value="1"/>
</dbReference>
<dbReference type="InterPro" id="IPR000542">
    <property type="entry name" value="Carn_acyl_trans"/>
</dbReference>
<dbReference type="GO" id="GO:0004312">
    <property type="term" value="F:fatty acid synthase activity"/>
    <property type="evidence" value="ECO:0007669"/>
    <property type="project" value="TreeGrafter"/>
</dbReference>
<dbReference type="OrthoDB" id="329835at2759"/>
<dbReference type="InterPro" id="IPR020807">
    <property type="entry name" value="PKS_DH"/>
</dbReference>
<dbReference type="SUPFAM" id="SSF47336">
    <property type="entry name" value="ACP-like"/>
    <property type="match status" value="1"/>
</dbReference>
<evidence type="ECO:0000256" key="4">
    <source>
        <dbReference type="ARBA" id="ARBA00022679"/>
    </source>
</evidence>
<dbReference type="Gene3D" id="3.90.180.10">
    <property type="entry name" value="Medium-chain alcohol dehydrogenases, catalytic domain"/>
    <property type="match status" value="1"/>
</dbReference>
<dbReference type="InterPro" id="IPR020843">
    <property type="entry name" value="ER"/>
</dbReference>
<dbReference type="GO" id="GO:0031177">
    <property type="term" value="F:phosphopantetheine binding"/>
    <property type="evidence" value="ECO:0007669"/>
    <property type="project" value="InterPro"/>
</dbReference>
<evidence type="ECO:0000256" key="10">
    <source>
        <dbReference type="SAM" id="MobiDB-lite"/>
    </source>
</evidence>
<dbReference type="Pfam" id="PF23297">
    <property type="entry name" value="ACP_SdgA_C"/>
    <property type="match status" value="1"/>
</dbReference>
<feature type="region of interest" description="N-terminal hotdog fold" evidence="9">
    <location>
        <begin position="991"/>
        <end position="1131"/>
    </location>
</feature>
<dbReference type="PROSITE" id="PS50075">
    <property type="entry name" value="CARRIER"/>
    <property type="match status" value="1"/>
</dbReference>
<feature type="region of interest" description="Disordered" evidence="10">
    <location>
        <begin position="3050"/>
        <end position="3243"/>
    </location>
</feature>
<dbReference type="InterPro" id="IPR036291">
    <property type="entry name" value="NAD(P)-bd_dom_sf"/>
</dbReference>
<dbReference type="Pfam" id="PF13602">
    <property type="entry name" value="ADH_zinc_N_2"/>
    <property type="match status" value="1"/>
</dbReference>
<keyword evidence="2" id="KW-0596">Phosphopantetheine</keyword>
<evidence type="ECO:0000313" key="14">
    <source>
        <dbReference type="EMBL" id="KDN60538.1"/>
    </source>
</evidence>
<dbReference type="InterPro" id="IPR049900">
    <property type="entry name" value="PKS_mFAS_DH"/>
</dbReference>
<feature type="domain" description="PKS/mFAS DH" evidence="13">
    <location>
        <begin position="991"/>
        <end position="1316"/>
    </location>
</feature>
<feature type="active site" description="Proton donor; for dehydratase activity" evidence="9">
    <location>
        <position position="1225"/>
    </location>
</feature>
<dbReference type="InterPro" id="IPR016039">
    <property type="entry name" value="Thiolase-like"/>
</dbReference>
<feature type="compositionally biased region" description="Polar residues" evidence="10">
    <location>
        <begin position="3059"/>
        <end position="3072"/>
    </location>
</feature>
<reference evidence="15" key="1">
    <citation type="journal article" date="2014" name="Genome Announc.">
        <title>Draft genome sequence of Colletotrichum sublineola, a destructive pathogen of cultivated sorghum.</title>
        <authorList>
            <person name="Baroncelli R."/>
            <person name="Sanz-Martin J.M."/>
            <person name="Rech G.E."/>
            <person name="Sukno S.A."/>
            <person name="Thon M.R."/>
        </authorList>
    </citation>
    <scope>NUCLEOTIDE SEQUENCE [LARGE SCALE GENOMIC DNA]</scope>
    <source>
        <strain evidence="15">TX430BB</strain>
    </source>
</reference>
<dbReference type="Pfam" id="PF22621">
    <property type="entry name" value="CurL-like_PKS_C"/>
    <property type="match status" value="1"/>
</dbReference>
<keyword evidence="3" id="KW-0597">Phosphoprotein</keyword>
<feature type="domain" description="Ketosynthase family 3 (KS3)" evidence="12">
    <location>
        <begin position="6"/>
        <end position="434"/>
    </location>
</feature>
<dbReference type="OMA" id="LRQNSVM"/>
<accession>A0A066WUG2</accession>
<dbReference type="Gene3D" id="3.30.559.70">
    <property type="entry name" value="Choline/Carnitine o-acyltransferase, domain 2"/>
    <property type="match status" value="1"/>
</dbReference>
<dbReference type="InterPro" id="IPR056501">
    <property type="entry name" value="NAD-bd_HRPKS_sdrA"/>
</dbReference>
<feature type="compositionally biased region" description="Basic residues" evidence="10">
    <location>
        <begin position="3089"/>
        <end position="3099"/>
    </location>
</feature>
<dbReference type="InterPro" id="IPR020841">
    <property type="entry name" value="PKS_Beta-ketoAc_synthase_dom"/>
</dbReference>
<dbReference type="CDD" id="cd05195">
    <property type="entry name" value="enoyl_red"/>
    <property type="match status" value="1"/>
</dbReference>
<dbReference type="Gene3D" id="3.40.50.720">
    <property type="entry name" value="NAD(P)-binding Rossmann-like Domain"/>
    <property type="match status" value="2"/>
</dbReference>
<dbReference type="Gene3D" id="3.40.50.150">
    <property type="entry name" value="Vaccinia Virus protein VP39"/>
    <property type="match status" value="1"/>
</dbReference>
<evidence type="ECO:0000256" key="1">
    <source>
        <dbReference type="ARBA" id="ARBA00005232"/>
    </source>
</evidence>
<dbReference type="eggNOG" id="KOG1202">
    <property type="taxonomic scope" value="Eukaryota"/>
</dbReference>
<dbReference type="InterPro" id="IPR036736">
    <property type="entry name" value="ACP-like_sf"/>
</dbReference>
<dbReference type="SMART" id="SM00822">
    <property type="entry name" value="PKS_KR"/>
    <property type="match status" value="1"/>
</dbReference>
<dbReference type="InterPro" id="IPR011032">
    <property type="entry name" value="GroES-like_sf"/>
</dbReference>
<dbReference type="Pfam" id="PF14765">
    <property type="entry name" value="PS-DH"/>
    <property type="match status" value="1"/>
</dbReference>
<dbReference type="InterPro" id="IPR014031">
    <property type="entry name" value="Ketoacyl_synth_C"/>
</dbReference>
<evidence type="ECO:0000256" key="5">
    <source>
        <dbReference type="ARBA" id="ARBA00023002"/>
    </source>
</evidence>
<evidence type="ECO:0000259" key="12">
    <source>
        <dbReference type="PROSITE" id="PS52004"/>
    </source>
</evidence>
<feature type="region of interest" description="Disordered" evidence="10">
    <location>
        <begin position="434"/>
        <end position="472"/>
    </location>
</feature>
<dbReference type="Gene3D" id="3.10.129.110">
    <property type="entry name" value="Polyketide synthase dehydratase"/>
    <property type="match status" value="1"/>
</dbReference>
<dbReference type="Pfam" id="PF02801">
    <property type="entry name" value="Ketoacyl-synt_C"/>
    <property type="match status" value="1"/>
</dbReference>
<comment type="similarity">
    <text evidence="1">Belongs to the carnitine/choline acetyltransferase family.</text>
</comment>
<evidence type="ECO:0000259" key="11">
    <source>
        <dbReference type="PROSITE" id="PS50075"/>
    </source>
</evidence>
<dbReference type="Gene3D" id="3.30.70.3290">
    <property type="match status" value="1"/>
</dbReference>
<dbReference type="InterPro" id="IPR013968">
    <property type="entry name" value="PKS_KR"/>
</dbReference>
<feature type="region of interest" description="C-terminal hotdog fold" evidence="9">
    <location>
        <begin position="1160"/>
        <end position="1316"/>
    </location>
</feature>
<dbReference type="GO" id="GO:0006633">
    <property type="term" value="P:fatty acid biosynthetic process"/>
    <property type="evidence" value="ECO:0007669"/>
    <property type="project" value="TreeGrafter"/>
</dbReference>
<evidence type="ECO:0000313" key="15">
    <source>
        <dbReference type="Proteomes" id="UP000027238"/>
    </source>
</evidence>
<dbReference type="SUPFAM" id="SSF51735">
    <property type="entry name" value="NAD(P)-binding Rossmann-fold domains"/>
    <property type="match status" value="2"/>
</dbReference>
<dbReference type="HOGENOM" id="CLU_000022_31_2_1"/>
<dbReference type="STRING" id="1173701.A0A066WUG2"/>
<dbReference type="GO" id="GO:1901336">
    <property type="term" value="P:lactone biosynthetic process"/>
    <property type="evidence" value="ECO:0007669"/>
    <property type="project" value="UniProtKB-ARBA"/>
</dbReference>
<dbReference type="Pfam" id="PF00698">
    <property type="entry name" value="Acyl_transf_1"/>
    <property type="match status" value="1"/>
</dbReference>
<keyword evidence="4" id="KW-0808">Transferase</keyword>
<evidence type="ECO:0000256" key="6">
    <source>
        <dbReference type="ARBA" id="ARBA00023268"/>
    </source>
</evidence>
<evidence type="ECO:0000256" key="9">
    <source>
        <dbReference type="PROSITE-ProRule" id="PRU01363"/>
    </source>
</evidence>
<feature type="compositionally biased region" description="Polar residues" evidence="10">
    <location>
        <begin position="453"/>
        <end position="472"/>
    </location>
</feature>
<dbReference type="SMART" id="SM00827">
    <property type="entry name" value="PKS_AT"/>
    <property type="match status" value="1"/>
</dbReference>
<keyword evidence="15" id="KW-1185">Reference proteome</keyword>
<dbReference type="InterPro" id="IPR023213">
    <property type="entry name" value="CAT-like_dom_sf"/>
</dbReference>
<dbReference type="InterPro" id="IPR049551">
    <property type="entry name" value="PKS_DH_C"/>
</dbReference>
<dbReference type="InterPro" id="IPR042231">
    <property type="entry name" value="Cho/carn_acyl_trans_2"/>
</dbReference>
<dbReference type="InterPro" id="IPR029063">
    <property type="entry name" value="SAM-dependent_MTases_sf"/>
</dbReference>
<dbReference type="PANTHER" id="PTHR43775">
    <property type="entry name" value="FATTY ACID SYNTHASE"/>
    <property type="match status" value="1"/>
</dbReference>
<dbReference type="Pfam" id="PF00755">
    <property type="entry name" value="Carn_acyltransf"/>
    <property type="match status" value="1"/>
</dbReference>
<dbReference type="InterPro" id="IPR001227">
    <property type="entry name" value="Ac_transferase_dom_sf"/>
</dbReference>
<dbReference type="InterPro" id="IPR049552">
    <property type="entry name" value="PKS_DH_N"/>
</dbReference>
<dbReference type="InterPro" id="IPR016036">
    <property type="entry name" value="Malonyl_transacylase_ACP-bd"/>
</dbReference>
<dbReference type="InterPro" id="IPR014043">
    <property type="entry name" value="Acyl_transferase_dom"/>
</dbReference>
<dbReference type="SMART" id="SM00823">
    <property type="entry name" value="PKS_PP"/>
    <property type="match status" value="1"/>
</dbReference>
<dbReference type="CDD" id="cd05274">
    <property type="entry name" value="KR_FAS_SDR_x"/>
    <property type="match status" value="1"/>
</dbReference>
<dbReference type="InterPro" id="IPR014030">
    <property type="entry name" value="Ketoacyl_synth_N"/>
</dbReference>
<keyword evidence="7" id="KW-0012">Acyltransferase</keyword>
<name>A0A066WUG2_COLSU</name>
<dbReference type="Pfam" id="PF00109">
    <property type="entry name" value="ketoacyl-synt"/>
    <property type="match status" value="1"/>
</dbReference>
<dbReference type="Gene3D" id="3.30.559.10">
    <property type="entry name" value="Chloramphenicol acetyltransferase-like domain"/>
    <property type="match status" value="1"/>
</dbReference>
<organism evidence="14 15">
    <name type="scientific">Colletotrichum sublineola</name>
    <name type="common">Sorghum anthracnose fungus</name>
    <dbReference type="NCBI Taxonomy" id="1173701"/>
    <lineage>
        <taxon>Eukaryota</taxon>
        <taxon>Fungi</taxon>
        <taxon>Dikarya</taxon>
        <taxon>Ascomycota</taxon>
        <taxon>Pezizomycotina</taxon>
        <taxon>Sordariomycetes</taxon>
        <taxon>Hypocreomycetidae</taxon>
        <taxon>Glomerellales</taxon>
        <taxon>Glomerellaceae</taxon>
        <taxon>Colletotrichum</taxon>
        <taxon>Colletotrichum graminicola species complex</taxon>
    </lineage>
</organism>
<feature type="compositionally biased region" description="Basic and acidic residues" evidence="10">
    <location>
        <begin position="3107"/>
        <end position="3197"/>
    </location>
</feature>
<dbReference type="InterPro" id="IPR057326">
    <property type="entry name" value="KR_dom"/>
</dbReference>
<feature type="domain" description="Carrier" evidence="11">
    <location>
        <begin position="2369"/>
        <end position="2446"/>
    </location>
</feature>
<feature type="active site" description="Proton acceptor; for dehydratase activity" evidence="9">
    <location>
        <position position="1023"/>
    </location>
</feature>
<keyword evidence="6" id="KW-0511">Multifunctional enzyme</keyword>
<dbReference type="SUPFAM" id="SSF52777">
    <property type="entry name" value="CoA-dependent acyltransferases"/>
    <property type="match status" value="2"/>
</dbReference>
<feature type="active site" description="Proton acceptor" evidence="8">
    <location>
        <position position="2787"/>
    </location>
</feature>
<dbReference type="Proteomes" id="UP000027238">
    <property type="component" value="Unassembled WGS sequence"/>
</dbReference>
<dbReference type="EMBL" id="JMSE01001500">
    <property type="protein sequence ID" value="KDN60538.1"/>
    <property type="molecule type" value="Genomic_DNA"/>
</dbReference>
<dbReference type="SMART" id="SM00829">
    <property type="entry name" value="PKS_ER"/>
    <property type="match status" value="1"/>
</dbReference>
<dbReference type="PROSITE" id="PS00440">
    <property type="entry name" value="ACYLTRANSF_C_2"/>
    <property type="match status" value="1"/>
</dbReference>
<dbReference type="PROSITE" id="PS52004">
    <property type="entry name" value="KS3_2"/>
    <property type="match status" value="1"/>
</dbReference>
<evidence type="ECO:0000256" key="8">
    <source>
        <dbReference type="PIRSR" id="PIRSR600542-1"/>
    </source>
</evidence>
<dbReference type="InterPro" id="IPR042104">
    <property type="entry name" value="PKS_dehydratase_sf"/>
</dbReference>
<comment type="caution">
    <text evidence="14">The sequence shown here is derived from an EMBL/GenBank/DDBJ whole genome shotgun (WGS) entry which is preliminary data.</text>
</comment>
<dbReference type="Gene3D" id="3.40.47.10">
    <property type="match status" value="1"/>
</dbReference>
<proteinExistence type="inferred from homology"/>
<gene>
    <name evidence="14" type="ORF">CSUB01_02163</name>
</gene>
<dbReference type="SUPFAM" id="SSF52151">
    <property type="entry name" value="FabD/lysophospholipase-like"/>
    <property type="match status" value="1"/>
</dbReference>
<evidence type="ECO:0000256" key="2">
    <source>
        <dbReference type="ARBA" id="ARBA00022450"/>
    </source>
</evidence>
<dbReference type="PANTHER" id="PTHR43775:SF22">
    <property type="entry name" value="SYNTHASE, PUTATIVE (JCVI)-RELATED"/>
    <property type="match status" value="1"/>
</dbReference>
<sequence length="3337" mass="367309">MTDSVPSPIAIIGIGCRLPGGSDNPNKLWDLLSEGRSGWREIPADRWNKDSFYHPDPEAKEAVNFKGLYFLDQDIAAFDARFFNIHPHEAHCLDPQQRILLETTYEALENAGQTIAGIKGSDTSVHVGAYATDFERMGYKDTARTPKAHMIGTGIAILSNRISYVFDLHGPSSTVDTGCSGSMVALHQACHGLRARESKMAIVAGTQLVLTPDQIIPMSSVGMTNPDGKCYVFDSRGSGYARGEGVVTLILKRLDDAVRDGDKVHAIVRNSGLNQDGKTVGLTLPNPIAQANLMRLVYKNAGDNAEISSIAEVFCPEGQREDGLYVGSIKSNIGHLEASSGVAGLLKAILILKHGAIPPNIDFIEPKPVLHLEERKIKVCCSREAYTSIIVQLLTIMIKVATKMVPLPSSTGPRRVSVNSFGYGGTNAHVILEAPPTHDTPKEKPEDVPDSATAHSANGNQKETNGTNGHAELQVTSPDLVNNKINGTSGTIETNGSNGSNGIHETQAILDTANVKISHAYNPQLFVLSARSEASLQAMVSNLQGWVSSHEDASSLSNLAYTLSTRRSELQFRFSAAASSHEELLGLLGQKPRITRAVTSFRSVFLFTGQGAQWHAMGLELTRDQPIFKESMLRSERILQQLGAEWNLIEELSRDEGSSRVGQAEISQPSTTAIQIALVDLLKSYHVFPDLVLGHSSGEIAAGYAAEALDHETALEISYRRGFMSQACARVISGGGAMMAVGLGEEDVKKYIDRTRTGIVCVACVNSPVSTTISGDESAIDELKQILDDDSIFNRKLKVDTAYHSHHMKKVAAEYLESIAHIKARTPNPAVRFYSSVLVAHKTGDFDAQYWVDNLVSPVRFGNALELLCRKELADIEPAPLTLFTEIGPHGALAGPVRQTIKALDLSGFKSNYLPTLTRGRDATISLLETAGKLFEFGYPVSLQATLGAQGVTKPATLVDDLAPYPWDHSTNYLYESSLSKQHRFRAHPPHDLLGLRVTGTTNQEPTWRNLLGVESLPWLRDHVVDGFAIFPASGYLSMAIEAVRQITIDRQVQGAISQIHLKNITFSKSIIIPERRTDGLTSDVEVLLTLRPVRHLTDRTWESFRIMALSPEDVWHEHCAGHIMVELTSKEDEVEGLREENMAISSRLKHLQDIMDACDTQMSGDQLYKNFTDNGNVYGPTFAGINSAKLGPRGAVAEITVPDVKSMMPRKYQQEHIIHPASLDIVFQPGIPLYRRTIGNGPVMPTSIDELSIKCNISSKPGTKWTVATTVRQKGFRFASIDFAVFEEAAEGEPLVPVLDIRGGSLRGIGEAPVDEATLPFNRNMSYALRWQPDVDFVPVQKGGQMPLLLEYLELLAFKQPYMKILEVGSGTEGDVALPLFRALDRPEGLLLDRYTYCYPSSHNESLGQVKSLLDRWADRVDYKTLDITKDLAQQGLQEGAYDLIIASHALNGASFIDESLASWRKLLSPRGRVVLGSLPVEDGQQDIAISAEGDWHARLEHHGFKGVLPDHDDPPARPQMIVATAVDAQPSAREDFPSVRIVCQSSADDQFGSLADAILSRVRSEGFPCSLDDWSSKEVDVEAIHIVLDDAADPILASPTADKFAQIVSLVTRAKSILWVSCQASGADVHNPVKGMINGLARVVRRENAGMRFVTVDVQDDILLSPETLVSQLSAIINRSFATPASATRSDEDEYTFSDGQLLIPRVHADAKFDDWAKRSIYAQSIETGPFQQADRPLKLEVETPGLLSSLRFVDDETPSKPLGPFELELEAKAYGVNFKDVFIAMGQMVPGVTMAGECAGVVRKVGSAFADKFSVGDRVCGIFAEPFSSHARVDGNFSCHLPETMPFSVGASIPVIFCTAYHCIVEVARLQRGESILIHAASGGVGQAAIQLAQKIGAEIFCTVGSNAKRQLLIDTFNIPPDHIFSSRLRTFKHGILRLTRDRGVDCVLNSLSGESLHDSFAVLAPLGTFVEIGKSDIYRKNEISMIPFDNSVTFAAVDLTVFARLKPAKLGELLVKVTSLFEDGTLHAVAPITEMPMTNIEEAFRLIQSRKHTGKVVLVSDHETLVKRTVARPRPLCLLKDGTYVISGGLGDLGRRTAKFLAAHGAGHVVTLSRRKLQEEDQKALEADLRALGAELHIIRCDVTDRESVFSAAAECSANLPPVRGVVHAGMVLRDHPFEIMSHDDYMTAIKPKVQGTQNLDDAFGASDSLDFFIMLSSITAILGKSGQSNYAVGNAYQDAFAHSKKSSSSCRYIALNLGAVDGSLAITSLPPAQQEAMRRGSVLMSFDEVFAVLTYAMSAQANEDDLHQLILGFDRKSMEAVHDEMALANPMFSQVPHLEQKGELKKEDATDIGKLLQQATTPKEIESIVVDGIRQRFAMFIAAPVEDVSPDVSMDSFGLDSLVAIELKNFLVRTFQTTLQTSEVLDAPNIMTLAKVIILRSKLVSQDTAAVVLEKEDAGEVKKALDRTIESVTPGANHNFKCCRASKTLQKMPLVDFDVMLDDYLDKSRMFFSAEEFETLERDVAEFRKPDSIGRTFYGRLHEQAHDPEIENWQEKYFLQSMYLQRRMPLAPFNNFMAFHPLGEMGHTQAERAALIANIAFQCKQDLEADRWEPMTYMFTANCTDLWQYIFNTARLPGVPFDRMAKFPGNDYMAVLHRGHIFKVELKDREENVTVEALTKIFDSILNRQDTEDSWTSILSTDDRTSWAESRQALVEVDAANKETIDMVEAAAFLVCLDDTEPTDAEDRIKNMMMLQGFNRWVDKSIAFVVCKNATSGTYVEHTMIDAMTLFVMQTALVQGITTYSPPRQVNGHADGAVVEVPREFTLKTTPALDARVLHVRQRFEKDISLFGYRDVVLGDFGKDILLDRHLPIKGMYDLMGLLANYYYYGYNAQSWEAVSMSHYHKGRPDIVQVNTPTTAHFCAVAEDESVPAARRFELMVEAANARNQVIKDAFMGRCYQRTLRALELCAEEGEELPALFRNPLYEQTVEPNQMFSNTDGLSPESCFIMQNPKRFWMTYYVTDAGRDESRRGLSPLGGLHPVVWNPAPLHPEAQQQGDSSHRNGQNEGFGYCLAKNPPDQRQVGRRHRARQVRRAGVPHCLDVDPGGRPREPAGQLLREEVGGDAEAHGAAEEAVENDERAGGRHVVVRENHLHRDEGDLLGEPDARPAEDLEPQPRPDRRARVQPLKEDASGDEDAGPQPHEGDVVALGADACPRDDDGDAARDPVREATHPRRHGVGAQHGLEVEGQVVHVGVVRHGHEHVEDAADGHHAGYNEACVHSRVGPRVFAPAPLQREEESHQADQEHGGAEEVQFLQFLAQGEAPMYRCLCL</sequence>
<dbReference type="InterPro" id="IPR016035">
    <property type="entry name" value="Acyl_Trfase/lysoPLipase"/>
</dbReference>
<dbReference type="eggNOG" id="KOG3717">
    <property type="taxonomic scope" value="Eukaryota"/>
</dbReference>
<evidence type="ECO:0000256" key="7">
    <source>
        <dbReference type="ARBA" id="ARBA00023315"/>
    </source>
</evidence>
<dbReference type="InterPro" id="IPR039551">
    <property type="entry name" value="Cho/carn_acyl_trans"/>
</dbReference>
<protein>
    <submittedName>
        <fullName evidence="14">Putative beta-ketoacyl synthase domain-containing protein</fullName>
    </submittedName>
</protein>
<evidence type="ECO:0000259" key="13">
    <source>
        <dbReference type="PROSITE" id="PS52019"/>
    </source>
</evidence>
<dbReference type="GO" id="GO:0044550">
    <property type="term" value="P:secondary metabolite biosynthetic process"/>
    <property type="evidence" value="ECO:0007669"/>
    <property type="project" value="TreeGrafter"/>
</dbReference>
<dbReference type="Gene3D" id="3.40.366.10">
    <property type="entry name" value="Malonyl-Coenzyme A Acyl Carrier Protein, domain 2"/>
    <property type="match status" value="1"/>
</dbReference>
<dbReference type="SUPFAM" id="SSF53901">
    <property type="entry name" value="Thiolase-like"/>
    <property type="match status" value="1"/>
</dbReference>
<dbReference type="InterPro" id="IPR050091">
    <property type="entry name" value="PKS_NRPS_Biosynth_Enz"/>
</dbReference>
<dbReference type="InterPro" id="IPR020806">
    <property type="entry name" value="PKS_PP-bd"/>
</dbReference>
<dbReference type="InterPro" id="IPR009081">
    <property type="entry name" value="PP-bd_ACP"/>
</dbReference>
<dbReference type="GO" id="GO:0016491">
    <property type="term" value="F:oxidoreductase activity"/>
    <property type="evidence" value="ECO:0007669"/>
    <property type="project" value="UniProtKB-KW"/>
</dbReference>
<dbReference type="SMART" id="SM00826">
    <property type="entry name" value="PKS_DH"/>
    <property type="match status" value="1"/>
</dbReference>
<dbReference type="FunFam" id="3.40.50.720:FF:000209">
    <property type="entry name" value="Polyketide synthase Pks12"/>
    <property type="match status" value="1"/>
</dbReference>
<dbReference type="SUPFAM" id="SSF50129">
    <property type="entry name" value="GroES-like"/>
    <property type="match status" value="1"/>
</dbReference>
<dbReference type="SMART" id="SM00825">
    <property type="entry name" value="PKS_KS"/>
    <property type="match status" value="1"/>
</dbReference>
<dbReference type="Gene3D" id="1.10.1200.10">
    <property type="entry name" value="ACP-like"/>
    <property type="match status" value="1"/>
</dbReference>
<dbReference type="InterPro" id="IPR032821">
    <property type="entry name" value="PKS_assoc"/>
</dbReference>
<dbReference type="SUPFAM" id="SSF55048">
    <property type="entry name" value="Probable ACP-binding domain of malonyl-CoA ACP transacylase"/>
    <property type="match status" value="1"/>
</dbReference>